<evidence type="ECO:0000313" key="1">
    <source>
        <dbReference type="EMBL" id="KAG8482773.1"/>
    </source>
</evidence>
<gene>
    <name evidence="1" type="ORF">CXB51_024127</name>
</gene>
<dbReference type="Pfam" id="PF14223">
    <property type="entry name" value="Retrotran_gag_2"/>
    <property type="match status" value="1"/>
</dbReference>
<dbReference type="OrthoDB" id="991447at2759"/>
<sequence>MLRSNPTLAQMKQHSEECAIKYKAMSCLQNGVLDVIFTRIMACETPKQAWDKLKEEF</sequence>
<evidence type="ECO:0000313" key="2">
    <source>
        <dbReference type="Proteomes" id="UP000701853"/>
    </source>
</evidence>
<dbReference type="AlphaFoldDB" id="A0A8J5YG79"/>
<accession>A0A8J5YG79</accession>
<proteinExistence type="predicted"/>
<reference evidence="1 2" key="1">
    <citation type="journal article" date="2021" name="bioRxiv">
        <title>The Gossypium anomalum genome as a resource for cotton improvement and evolutionary analysis of hybrid incompatibility.</title>
        <authorList>
            <person name="Grover C.E."/>
            <person name="Yuan D."/>
            <person name="Arick M.A."/>
            <person name="Miller E.R."/>
            <person name="Hu G."/>
            <person name="Peterson D.G."/>
            <person name="Wendel J.F."/>
            <person name="Udall J.A."/>
        </authorList>
    </citation>
    <scope>NUCLEOTIDE SEQUENCE [LARGE SCALE GENOMIC DNA]</scope>
    <source>
        <strain evidence="1">JFW-Udall</strain>
        <tissue evidence="1">Leaf</tissue>
    </source>
</reference>
<dbReference type="EMBL" id="JAHUZN010000009">
    <property type="protein sequence ID" value="KAG8482773.1"/>
    <property type="molecule type" value="Genomic_DNA"/>
</dbReference>
<name>A0A8J5YG79_9ROSI</name>
<organism evidence="1 2">
    <name type="scientific">Gossypium anomalum</name>
    <dbReference type="NCBI Taxonomy" id="47600"/>
    <lineage>
        <taxon>Eukaryota</taxon>
        <taxon>Viridiplantae</taxon>
        <taxon>Streptophyta</taxon>
        <taxon>Embryophyta</taxon>
        <taxon>Tracheophyta</taxon>
        <taxon>Spermatophyta</taxon>
        <taxon>Magnoliopsida</taxon>
        <taxon>eudicotyledons</taxon>
        <taxon>Gunneridae</taxon>
        <taxon>Pentapetalae</taxon>
        <taxon>rosids</taxon>
        <taxon>malvids</taxon>
        <taxon>Malvales</taxon>
        <taxon>Malvaceae</taxon>
        <taxon>Malvoideae</taxon>
        <taxon>Gossypium</taxon>
    </lineage>
</organism>
<dbReference type="Proteomes" id="UP000701853">
    <property type="component" value="Chromosome 9"/>
</dbReference>
<comment type="caution">
    <text evidence="1">The sequence shown here is derived from an EMBL/GenBank/DDBJ whole genome shotgun (WGS) entry which is preliminary data.</text>
</comment>
<keyword evidence="2" id="KW-1185">Reference proteome</keyword>
<protein>
    <submittedName>
        <fullName evidence="1">Uncharacterized protein</fullName>
    </submittedName>
</protein>